<comment type="caution">
    <text evidence="3">The sequence shown here is derived from an EMBL/GenBank/DDBJ whole genome shotgun (WGS) entry which is preliminary data.</text>
</comment>
<dbReference type="InterPro" id="IPR002347">
    <property type="entry name" value="SDR_fam"/>
</dbReference>
<dbReference type="InterPro" id="IPR036291">
    <property type="entry name" value="NAD(P)-bd_dom_sf"/>
</dbReference>
<evidence type="ECO:0000313" key="3">
    <source>
        <dbReference type="EMBL" id="KAK9827336.1"/>
    </source>
</evidence>
<protein>
    <recommendedName>
        <fullName evidence="2">Ketoreductase domain-containing protein</fullName>
    </recommendedName>
</protein>
<dbReference type="PROSITE" id="PS00061">
    <property type="entry name" value="ADH_SHORT"/>
    <property type="match status" value="1"/>
</dbReference>
<organism evidence="3 4">
    <name type="scientific">Elliptochloris bilobata</name>
    <dbReference type="NCBI Taxonomy" id="381761"/>
    <lineage>
        <taxon>Eukaryota</taxon>
        <taxon>Viridiplantae</taxon>
        <taxon>Chlorophyta</taxon>
        <taxon>core chlorophytes</taxon>
        <taxon>Trebouxiophyceae</taxon>
        <taxon>Trebouxiophyceae incertae sedis</taxon>
        <taxon>Elliptochloris clade</taxon>
        <taxon>Elliptochloris</taxon>
    </lineage>
</organism>
<comment type="similarity">
    <text evidence="1">Belongs to the short-chain dehydrogenases/reductases (SDR) family.</text>
</comment>
<dbReference type="PRINTS" id="PR00081">
    <property type="entry name" value="GDHRDH"/>
</dbReference>
<name>A0AAW1R0Z9_9CHLO</name>
<dbReference type="SUPFAM" id="SSF51735">
    <property type="entry name" value="NAD(P)-binding Rossmann-fold domains"/>
    <property type="match status" value="1"/>
</dbReference>
<evidence type="ECO:0000313" key="4">
    <source>
        <dbReference type="Proteomes" id="UP001445335"/>
    </source>
</evidence>
<dbReference type="InterPro" id="IPR057326">
    <property type="entry name" value="KR_dom"/>
</dbReference>
<accession>A0AAW1R0Z9</accession>
<sequence length="366" mass="38420">MTVITSSLGSAATADFCTDAAAQLLAGRYIVPLALGSVAVLGLWRVVHFIRADADLGLLATHRLPRDAFKEKTVWVTGASQGLGEELALVFAAHGARLILTARNTERLQAVQARCRDVAQDARIEVQTLDLTAPYAELQAAAALADGAFGGIDYLVHNAGASQHAAVEETAPEVADRLLELNAAGPIHLTRACLPFMISRGRGRIVAVSSMAAVVPAAGQALYSASKAALNAYLATLQTELCARGIGVTIACPGPVATGSEAAPRNVFSSTGLVKKHEQRGGSGKRLAPRRVAELIARAAYHRIDVCWIARNPVLLIGYLVQYWPALGLWILKKVGPMRAAQLKGGGSGYDLKAMLFGGGMAAKVE</sequence>
<dbReference type="SMART" id="SM00822">
    <property type="entry name" value="PKS_KR"/>
    <property type="match status" value="1"/>
</dbReference>
<dbReference type="Proteomes" id="UP001445335">
    <property type="component" value="Unassembled WGS sequence"/>
</dbReference>
<keyword evidence="4" id="KW-1185">Reference proteome</keyword>
<dbReference type="Pfam" id="PF00106">
    <property type="entry name" value="adh_short"/>
    <property type="match status" value="1"/>
</dbReference>
<dbReference type="PANTHER" id="PTHR45274">
    <property type="entry name" value="NAD(P)-BINDING ROSSMANN-FOLD SUPERFAMILY PROTEIN"/>
    <property type="match status" value="1"/>
</dbReference>
<proteinExistence type="inferred from homology"/>
<feature type="domain" description="Ketoreductase" evidence="2">
    <location>
        <begin position="72"/>
        <end position="259"/>
    </location>
</feature>
<dbReference type="EMBL" id="JALJOU010000059">
    <property type="protein sequence ID" value="KAK9827336.1"/>
    <property type="molecule type" value="Genomic_DNA"/>
</dbReference>
<dbReference type="AlphaFoldDB" id="A0AAW1R0Z9"/>
<reference evidence="3 4" key="1">
    <citation type="journal article" date="2024" name="Nat. Commun.">
        <title>Phylogenomics reveals the evolutionary origins of lichenization in chlorophyte algae.</title>
        <authorList>
            <person name="Puginier C."/>
            <person name="Libourel C."/>
            <person name="Otte J."/>
            <person name="Skaloud P."/>
            <person name="Haon M."/>
            <person name="Grisel S."/>
            <person name="Petersen M."/>
            <person name="Berrin J.G."/>
            <person name="Delaux P.M."/>
            <person name="Dal Grande F."/>
            <person name="Keller J."/>
        </authorList>
    </citation>
    <scope>NUCLEOTIDE SEQUENCE [LARGE SCALE GENOMIC DNA]</scope>
    <source>
        <strain evidence="3 4">SAG 245.80</strain>
    </source>
</reference>
<dbReference type="PANTHER" id="PTHR45274:SF2">
    <property type="entry name" value="NAD(P)-BINDING ROSSMANN-FOLD SUPERFAMILY PROTEIN"/>
    <property type="match status" value="1"/>
</dbReference>
<gene>
    <name evidence="3" type="ORF">WJX81_006706</name>
</gene>
<evidence type="ECO:0000259" key="2">
    <source>
        <dbReference type="SMART" id="SM00822"/>
    </source>
</evidence>
<dbReference type="Gene3D" id="3.40.50.720">
    <property type="entry name" value="NAD(P)-binding Rossmann-like Domain"/>
    <property type="match status" value="1"/>
</dbReference>
<dbReference type="PRINTS" id="PR00080">
    <property type="entry name" value="SDRFAMILY"/>
</dbReference>
<dbReference type="InterPro" id="IPR020904">
    <property type="entry name" value="Sc_DH/Rdtase_CS"/>
</dbReference>
<evidence type="ECO:0000256" key="1">
    <source>
        <dbReference type="RuleBase" id="RU000363"/>
    </source>
</evidence>